<keyword evidence="3" id="KW-1185">Reference proteome</keyword>
<proteinExistence type="predicted"/>
<gene>
    <name evidence="2" type="ORF">K458DRAFT_383832</name>
</gene>
<feature type="region of interest" description="Disordered" evidence="1">
    <location>
        <begin position="52"/>
        <end position="80"/>
    </location>
</feature>
<dbReference type="Proteomes" id="UP000799291">
    <property type="component" value="Unassembled WGS sequence"/>
</dbReference>
<evidence type="ECO:0000256" key="1">
    <source>
        <dbReference type="SAM" id="MobiDB-lite"/>
    </source>
</evidence>
<reference evidence="2" key="1">
    <citation type="journal article" date="2020" name="Stud. Mycol.">
        <title>101 Dothideomycetes genomes: a test case for predicting lifestyles and emergence of pathogens.</title>
        <authorList>
            <person name="Haridas S."/>
            <person name="Albert R."/>
            <person name="Binder M."/>
            <person name="Bloem J."/>
            <person name="Labutti K."/>
            <person name="Salamov A."/>
            <person name="Andreopoulos B."/>
            <person name="Baker S."/>
            <person name="Barry K."/>
            <person name="Bills G."/>
            <person name="Bluhm B."/>
            <person name="Cannon C."/>
            <person name="Castanera R."/>
            <person name="Culley D."/>
            <person name="Daum C."/>
            <person name="Ezra D."/>
            <person name="Gonzalez J."/>
            <person name="Henrissat B."/>
            <person name="Kuo A."/>
            <person name="Liang C."/>
            <person name="Lipzen A."/>
            <person name="Lutzoni F."/>
            <person name="Magnuson J."/>
            <person name="Mondo S."/>
            <person name="Nolan M."/>
            <person name="Ohm R."/>
            <person name="Pangilinan J."/>
            <person name="Park H.-J."/>
            <person name="Ramirez L."/>
            <person name="Alfaro M."/>
            <person name="Sun H."/>
            <person name="Tritt A."/>
            <person name="Yoshinaga Y."/>
            <person name="Zwiers L.-H."/>
            <person name="Turgeon B."/>
            <person name="Goodwin S."/>
            <person name="Spatafora J."/>
            <person name="Crous P."/>
            <person name="Grigoriev I."/>
        </authorList>
    </citation>
    <scope>NUCLEOTIDE SEQUENCE</scope>
    <source>
        <strain evidence="2">CBS 122367</strain>
    </source>
</reference>
<dbReference type="EMBL" id="MU005572">
    <property type="protein sequence ID" value="KAF2689174.1"/>
    <property type="molecule type" value="Genomic_DNA"/>
</dbReference>
<feature type="region of interest" description="Disordered" evidence="1">
    <location>
        <begin position="148"/>
        <end position="186"/>
    </location>
</feature>
<protein>
    <submittedName>
        <fullName evidence="2">Uncharacterized protein</fullName>
    </submittedName>
</protein>
<evidence type="ECO:0000313" key="3">
    <source>
        <dbReference type="Proteomes" id="UP000799291"/>
    </source>
</evidence>
<name>A0A6G1JF31_9PLEO</name>
<evidence type="ECO:0000313" key="2">
    <source>
        <dbReference type="EMBL" id="KAF2689174.1"/>
    </source>
</evidence>
<sequence length="186" mass="20079">MRATESALSEERAHIPSYTWTPESYRERLQQAERTPHGSCAAAASRRAQLQPVAGRSQPSEAEHLRVAKSSSNVDARPGGHHLITSVDIWMCSSKWIGTSRRRHHVTTHVPSQIPAPWLAGPVAAVPSAASSLGLDGCRPQHEVCSAPLHPEARPTNTRLQTIGPRVPPTARDAVKAPNHASIGEL</sequence>
<organism evidence="2 3">
    <name type="scientific">Lentithecium fluviatile CBS 122367</name>
    <dbReference type="NCBI Taxonomy" id="1168545"/>
    <lineage>
        <taxon>Eukaryota</taxon>
        <taxon>Fungi</taxon>
        <taxon>Dikarya</taxon>
        <taxon>Ascomycota</taxon>
        <taxon>Pezizomycotina</taxon>
        <taxon>Dothideomycetes</taxon>
        <taxon>Pleosporomycetidae</taxon>
        <taxon>Pleosporales</taxon>
        <taxon>Massarineae</taxon>
        <taxon>Lentitheciaceae</taxon>
        <taxon>Lentithecium</taxon>
    </lineage>
</organism>
<accession>A0A6G1JF31</accession>
<dbReference type="AlphaFoldDB" id="A0A6G1JF31"/>